<dbReference type="EMBL" id="CM007900">
    <property type="protein sequence ID" value="OTG09124.1"/>
    <property type="molecule type" value="Genomic_DNA"/>
</dbReference>
<feature type="compositionally biased region" description="Basic and acidic residues" evidence="2">
    <location>
        <begin position="685"/>
        <end position="698"/>
    </location>
</feature>
<keyword evidence="1" id="KW-0175">Coiled coil</keyword>
<feature type="compositionally biased region" description="Basic and acidic residues" evidence="2">
    <location>
        <begin position="738"/>
        <end position="757"/>
    </location>
</feature>
<accession>A0A251TE17</accession>
<feature type="compositionally biased region" description="Basic and acidic residues" evidence="2">
    <location>
        <begin position="647"/>
        <end position="666"/>
    </location>
</feature>
<organism evidence="3 4">
    <name type="scientific">Helianthus annuus</name>
    <name type="common">Common sunflower</name>
    <dbReference type="NCBI Taxonomy" id="4232"/>
    <lineage>
        <taxon>Eukaryota</taxon>
        <taxon>Viridiplantae</taxon>
        <taxon>Streptophyta</taxon>
        <taxon>Embryophyta</taxon>
        <taxon>Tracheophyta</taxon>
        <taxon>Spermatophyta</taxon>
        <taxon>Magnoliopsida</taxon>
        <taxon>eudicotyledons</taxon>
        <taxon>Gunneridae</taxon>
        <taxon>Pentapetalae</taxon>
        <taxon>asterids</taxon>
        <taxon>campanulids</taxon>
        <taxon>Asterales</taxon>
        <taxon>Asteraceae</taxon>
        <taxon>Asteroideae</taxon>
        <taxon>Heliantheae alliance</taxon>
        <taxon>Heliantheae</taxon>
        <taxon>Helianthus</taxon>
    </lineage>
</organism>
<feature type="coiled-coil region" evidence="1">
    <location>
        <begin position="349"/>
        <end position="394"/>
    </location>
</feature>
<feature type="region of interest" description="Disordered" evidence="2">
    <location>
        <begin position="627"/>
        <end position="852"/>
    </location>
</feature>
<dbReference type="Proteomes" id="UP000215914">
    <property type="component" value="Chromosome 11"/>
</dbReference>
<evidence type="ECO:0000313" key="4">
    <source>
        <dbReference type="Proteomes" id="UP000215914"/>
    </source>
</evidence>
<dbReference type="STRING" id="4232.A0A251TE17"/>
<reference evidence="4" key="1">
    <citation type="journal article" date="2017" name="Nature">
        <title>The sunflower genome provides insights into oil metabolism, flowering and Asterid evolution.</title>
        <authorList>
            <person name="Badouin H."/>
            <person name="Gouzy J."/>
            <person name="Grassa C.J."/>
            <person name="Murat F."/>
            <person name="Staton S.E."/>
            <person name="Cottret L."/>
            <person name="Lelandais-Briere C."/>
            <person name="Owens G.L."/>
            <person name="Carrere S."/>
            <person name="Mayjonade B."/>
            <person name="Legrand L."/>
            <person name="Gill N."/>
            <person name="Kane N.C."/>
            <person name="Bowers J.E."/>
            <person name="Hubner S."/>
            <person name="Bellec A."/>
            <person name="Berard A."/>
            <person name="Berges H."/>
            <person name="Blanchet N."/>
            <person name="Boniface M.C."/>
            <person name="Brunel D."/>
            <person name="Catrice O."/>
            <person name="Chaidir N."/>
            <person name="Claudel C."/>
            <person name="Donnadieu C."/>
            <person name="Faraut T."/>
            <person name="Fievet G."/>
            <person name="Helmstetter N."/>
            <person name="King M."/>
            <person name="Knapp S.J."/>
            <person name="Lai Z."/>
            <person name="Le Paslier M.C."/>
            <person name="Lippi Y."/>
            <person name="Lorenzon L."/>
            <person name="Mandel J.R."/>
            <person name="Marage G."/>
            <person name="Marchand G."/>
            <person name="Marquand E."/>
            <person name="Bret-Mestries E."/>
            <person name="Morien E."/>
            <person name="Nambeesan S."/>
            <person name="Nguyen T."/>
            <person name="Pegot-Espagnet P."/>
            <person name="Pouilly N."/>
            <person name="Raftis F."/>
            <person name="Sallet E."/>
            <person name="Schiex T."/>
            <person name="Thomas J."/>
            <person name="Vandecasteele C."/>
            <person name="Vares D."/>
            <person name="Vear F."/>
            <person name="Vautrin S."/>
            <person name="Crespi M."/>
            <person name="Mangin B."/>
            <person name="Burke J.M."/>
            <person name="Salse J."/>
            <person name="Munos S."/>
            <person name="Vincourt P."/>
            <person name="Rieseberg L.H."/>
            <person name="Langlade N.B."/>
        </authorList>
    </citation>
    <scope>NUCLEOTIDE SEQUENCE [LARGE SCALE GENOMIC DNA]</scope>
    <source>
        <strain evidence="4">cv. SF193</strain>
    </source>
</reference>
<feature type="compositionally biased region" description="Low complexity" evidence="2">
    <location>
        <begin position="765"/>
        <end position="775"/>
    </location>
</feature>
<feature type="compositionally biased region" description="Basic and acidic residues" evidence="2">
    <location>
        <begin position="794"/>
        <end position="814"/>
    </location>
</feature>
<evidence type="ECO:0000256" key="2">
    <source>
        <dbReference type="SAM" id="MobiDB-lite"/>
    </source>
</evidence>
<evidence type="ECO:0000256" key="1">
    <source>
        <dbReference type="SAM" id="Coils"/>
    </source>
</evidence>
<sequence>MSWIRSAMNKAAEVPGGAIFRAAVRTYTDSVVHHAGYSLSGIALSFPDRIAPQNTQNFSDAIKRLDEVSVSCKGEERVRLLKSWLKALRECEKPNGNRVEYEGKISEDPHTSSDKNVSPGKPAMILYYDPDHRSVPMNFRDVFLQSQALEGMTMSMILGAPNEEEISLLHEIFGLCLTGGSEVHDVVVKNIQDLAKVFSVYDSEMLVRREELLQFAQTAITGLKVTADVARVDSEISQIQQSLSRMKCHKSACEGSETSSEAPNSTSSMDTKETVAHIQLCCRLKSLLLKKRLLKKGDTPETHAQKIDKLKVLLESLRHSAYKTEKRILEHSEQKKEILTFCVARTSEVSQIEKDLKAEISEIEKQRDKLEAELRQVNSTLVAAITRLQDAREERLQFDEDNNEFFLNLKKKEDELSKTIVSYRAEADACHAFINFLESTWDFQSSFANQRDKQVNDQLQNHEAYTVNVVASFLSAYEDQLEPAIANFRKLLQSLKGYQYIIDPDEEFLHDIKQRVNIEQEYLDAEAKIVNIFNTVESIKEHFYSAIDDSSRKDVEVINKLCNAIEKLERDFKINKRPILRIEIPTNEDLLSPSTGSPRGTKISSPGRVIPDFKSIFSQNLIKSPRKKPYIPLGGSSENSPVSTIENDTRSTENKQYKFKASESEKPYVPLGGSSDNTPVSTMENDVKSPENKQHIFEKPSPFDQRVSNPTVKIENKPLEKMPTGYDKEGSEQSQVSESHESKMHEHATAIDLDKELVTSALQKETGINTETTEGGLEETYEVSTAEHLSGSKKSVDPNEKLSKSNSGIEEKDQVSTVDTAGWECDEIVKEQKDDNYHHKISPGEGGDFDSK</sequence>
<keyword evidence="4" id="KW-1185">Reference proteome</keyword>
<dbReference type="OMA" id="SWIRSAM"/>
<dbReference type="PANTHER" id="PTHR34121">
    <property type="entry name" value="MYOSIN-11"/>
    <property type="match status" value="1"/>
</dbReference>
<feature type="compositionally biased region" description="Basic and acidic residues" evidence="2">
    <location>
        <begin position="714"/>
        <end position="731"/>
    </location>
</feature>
<name>A0A251TE17_HELAN</name>
<dbReference type="InParanoid" id="A0A251TE17"/>
<feature type="compositionally biased region" description="Basic and acidic residues" evidence="2">
    <location>
        <begin position="827"/>
        <end position="838"/>
    </location>
</feature>
<feature type="compositionally biased region" description="Polar residues" evidence="2">
    <location>
        <begin position="636"/>
        <end position="646"/>
    </location>
</feature>
<evidence type="ECO:0000313" key="3">
    <source>
        <dbReference type="EMBL" id="OTG09124.1"/>
    </source>
</evidence>
<dbReference type="AlphaFoldDB" id="A0A251TE17"/>
<protein>
    <submittedName>
        <fullName evidence="3">Uncharacterized protein</fullName>
    </submittedName>
</protein>
<proteinExistence type="predicted"/>
<gene>
    <name evidence="3" type="ORF">HannXRQ_Chr11g0349481</name>
</gene>
<feature type="compositionally biased region" description="Polar residues" evidence="2">
    <location>
        <begin position="674"/>
        <end position="684"/>
    </location>
</feature>
<dbReference type="PANTHER" id="PTHR34121:SF9">
    <property type="match status" value="1"/>
</dbReference>